<evidence type="ECO:0000256" key="2">
    <source>
        <dbReference type="ARBA" id="ARBA00004496"/>
    </source>
</evidence>
<evidence type="ECO:0000256" key="3">
    <source>
        <dbReference type="ARBA" id="ARBA00004669"/>
    </source>
</evidence>
<feature type="compositionally biased region" description="Low complexity" evidence="13">
    <location>
        <begin position="82"/>
        <end position="96"/>
    </location>
</feature>
<dbReference type="FunFam" id="3.40.50.2020:FF:000053">
    <property type="entry name" value="Hypoxanthine phosphoribosyltransferase"/>
    <property type="match status" value="1"/>
</dbReference>
<dbReference type="Proteomes" id="UP000821866">
    <property type="component" value="Chromosome 1"/>
</dbReference>
<dbReference type="GO" id="GO:0006166">
    <property type="term" value="P:purine ribonucleoside salvage"/>
    <property type="evidence" value="ECO:0007669"/>
    <property type="project" value="UniProtKB-KW"/>
</dbReference>
<feature type="region of interest" description="Disordered" evidence="13">
    <location>
        <begin position="261"/>
        <end position="282"/>
    </location>
</feature>
<sequence length="513" mass="58323">MRPENSTHSAVKVNKLQKATLAAFQSRKCAHRRDLKRGESATIKTIGARFLSLEACRWPDENDAGDETRRVIVEVSGYYHVPRSSSSRGPSRSSGSASNGACRTPSAHLASPRLDDNRKVKITVREESRRQHARLDNFEPQRKCCRHHSSCPCRLLRRFFHATLEIKSQRFERDKRRRREPSSAIVAVRGGGMRENVPNIGSLKSRKQLAKDTEEITTRVFGALRYGREELRGRKCSFLSFFPPELGRRRTKARGEFATSSANVASAQRDAMPSPMNGTSTENRRLGLVRHVPYSGLSGTTIPDNFTGYSTDLFCIPKHYKEDVECVFLPCGLVQDRIERMAQDIVLHYHDKPFRALCVLKGGYRFFADMLDRVRHYYHFNQCSTPFSTDFIRVKSYVNDKSSGEVTVMGLDSMEELKGQNILIVEDIIETGKTMAALVEYLKAFEPKEVKVSSLFVKRSPRSSGYKPDYCGFELPDKFVVGYALDYNDHFRDLSHVCIISSEGKKKYAETRS</sequence>
<evidence type="ECO:0000256" key="1">
    <source>
        <dbReference type="ARBA" id="ARBA00001946"/>
    </source>
</evidence>
<keyword evidence="7" id="KW-0328">Glycosyltransferase</keyword>
<dbReference type="GO" id="GO:0032264">
    <property type="term" value="P:IMP salvage"/>
    <property type="evidence" value="ECO:0007669"/>
    <property type="project" value="TreeGrafter"/>
</dbReference>
<reference evidence="15" key="2">
    <citation type="submission" date="2021-09" db="EMBL/GenBank/DDBJ databases">
        <authorList>
            <person name="Jia N."/>
            <person name="Wang J."/>
            <person name="Shi W."/>
            <person name="Du L."/>
            <person name="Sun Y."/>
            <person name="Zhan W."/>
            <person name="Jiang J."/>
            <person name="Wang Q."/>
            <person name="Zhang B."/>
            <person name="Ji P."/>
            <person name="Sakyi L.B."/>
            <person name="Cui X."/>
            <person name="Yuan T."/>
            <person name="Jiang B."/>
            <person name="Yang W."/>
            <person name="Lam T.T.-Y."/>
            <person name="Chang Q."/>
            <person name="Ding S."/>
            <person name="Wang X."/>
            <person name="Zhu J."/>
            <person name="Ruan X."/>
            <person name="Zhao L."/>
            <person name="Wei J."/>
            <person name="Que T."/>
            <person name="Du C."/>
            <person name="Cheng J."/>
            <person name="Dai P."/>
            <person name="Han X."/>
            <person name="Huang E."/>
            <person name="Gao Y."/>
            <person name="Liu J."/>
            <person name="Shao H."/>
            <person name="Ye R."/>
            <person name="Li L."/>
            <person name="Wei W."/>
            <person name="Wang X."/>
            <person name="Wang C."/>
            <person name="Huo Q."/>
            <person name="Li W."/>
            <person name="Guo W."/>
            <person name="Chen H."/>
            <person name="Chen S."/>
            <person name="Zhou L."/>
            <person name="Zhou L."/>
            <person name="Ni X."/>
            <person name="Tian J."/>
            <person name="Zhou Y."/>
            <person name="Sheng Y."/>
            <person name="Liu T."/>
            <person name="Pan Y."/>
            <person name="Xia L."/>
            <person name="Li J."/>
            <person name="Zhao F."/>
            <person name="Cao W."/>
        </authorList>
    </citation>
    <scope>NUCLEOTIDE SEQUENCE</scope>
    <source>
        <strain evidence="15">Rmic-2018</strain>
        <tissue evidence="15">Larvae</tissue>
    </source>
</reference>
<dbReference type="NCBIfam" id="TIGR01203">
    <property type="entry name" value="HGPRTase"/>
    <property type="match status" value="1"/>
</dbReference>
<evidence type="ECO:0000256" key="6">
    <source>
        <dbReference type="ARBA" id="ARBA00022490"/>
    </source>
</evidence>
<keyword evidence="16" id="KW-1185">Reference proteome</keyword>
<reference evidence="15" key="1">
    <citation type="journal article" date="2020" name="Cell">
        <title>Large-Scale Comparative Analyses of Tick Genomes Elucidate Their Genetic Diversity and Vector Capacities.</title>
        <authorList>
            <consortium name="Tick Genome and Microbiome Consortium (TIGMIC)"/>
            <person name="Jia N."/>
            <person name="Wang J."/>
            <person name="Shi W."/>
            <person name="Du L."/>
            <person name="Sun Y."/>
            <person name="Zhan W."/>
            <person name="Jiang J.F."/>
            <person name="Wang Q."/>
            <person name="Zhang B."/>
            <person name="Ji P."/>
            <person name="Bell-Sakyi L."/>
            <person name="Cui X.M."/>
            <person name="Yuan T.T."/>
            <person name="Jiang B.G."/>
            <person name="Yang W.F."/>
            <person name="Lam T.T."/>
            <person name="Chang Q.C."/>
            <person name="Ding S.J."/>
            <person name="Wang X.J."/>
            <person name="Zhu J.G."/>
            <person name="Ruan X.D."/>
            <person name="Zhao L."/>
            <person name="Wei J.T."/>
            <person name="Ye R.Z."/>
            <person name="Que T.C."/>
            <person name="Du C.H."/>
            <person name="Zhou Y.H."/>
            <person name="Cheng J.X."/>
            <person name="Dai P.F."/>
            <person name="Guo W.B."/>
            <person name="Han X.H."/>
            <person name="Huang E.J."/>
            <person name="Li L.F."/>
            <person name="Wei W."/>
            <person name="Gao Y.C."/>
            <person name="Liu J.Z."/>
            <person name="Shao H.Z."/>
            <person name="Wang X."/>
            <person name="Wang C.C."/>
            <person name="Yang T.C."/>
            <person name="Huo Q.B."/>
            <person name="Li W."/>
            <person name="Chen H.Y."/>
            <person name="Chen S.E."/>
            <person name="Zhou L.G."/>
            <person name="Ni X.B."/>
            <person name="Tian J.H."/>
            <person name="Sheng Y."/>
            <person name="Liu T."/>
            <person name="Pan Y.S."/>
            <person name="Xia L.Y."/>
            <person name="Li J."/>
            <person name="Zhao F."/>
            <person name="Cao W.C."/>
        </authorList>
    </citation>
    <scope>NUCLEOTIDE SEQUENCE</scope>
    <source>
        <strain evidence="15">Rmic-2018</strain>
    </source>
</reference>
<comment type="cofactor">
    <cofactor evidence="1">
        <name>Mg(2+)</name>
        <dbReference type="ChEBI" id="CHEBI:18420"/>
    </cofactor>
</comment>
<comment type="subcellular location">
    <subcellularLocation>
        <location evidence="2">Cytoplasm</location>
    </subcellularLocation>
</comment>
<dbReference type="EC" id="2.4.2.8" evidence="5"/>
<gene>
    <name evidence="15" type="ORF">HPB51_026121</name>
</gene>
<dbReference type="GO" id="GO:0005829">
    <property type="term" value="C:cytosol"/>
    <property type="evidence" value="ECO:0007669"/>
    <property type="project" value="TreeGrafter"/>
</dbReference>
<comment type="pathway">
    <text evidence="3">Purine metabolism; IMP biosynthesis via salvage pathway; IMP from hypoxanthine: step 1/1.</text>
</comment>
<dbReference type="GO" id="GO:0000166">
    <property type="term" value="F:nucleotide binding"/>
    <property type="evidence" value="ECO:0007669"/>
    <property type="project" value="UniProtKB-KW"/>
</dbReference>
<dbReference type="GO" id="GO:0046100">
    <property type="term" value="P:hypoxanthine metabolic process"/>
    <property type="evidence" value="ECO:0007669"/>
    <property type="project" value="TreeGrafter"/>
</dbReference>
<proteinExistence type="inferred from homology"/>
<dbReference type="GO" id="GO:0006178">
    <property type="term" value="P:guanine salvage"/>
    <property type="evidence" value="ECO:0007669"/>
    <property type="project" value="TreeGrafter"/>
</dbReference>
<keyword evidence="9" id="KW-0479">Metal-binding</keyword>
<evidence type="ECO:0000313" key="16">
    <source>
        <dbReference type="Proteomes" id="UP000821866"/>
    </source>
</evidence>
<evidence type="ECO:0000256" key="7">
    <source>
        <dbReference type="ARBA" id="ARBA00022676"/>
    </source>
</evidence>
<feature type="region of interest" description="Disordered" evidence="13">
    <location>
        <begin position="82"/>
        <end position="119"/>
    </location>
</feature>
<evidence type="ECO:0000313" key="15">
    <source>
        <dbReference type="EMBL" id="KAH8042856.1"/>
    </source>
</evidence>
<dbReference type="EMBL" id="JABSTU010000001">
    <property type="protein sequence ID" value="KAH8042856.1"/>
    <property type="molecule type" value="Genomic_DNA"/>
</dbReference>
<dbReference type="PANTHER" id="PTHR43340:SF1">
    <property type="entry name" value="HYPOXANTHINE PHOSPHORIBOSYLTRANSFERASE"/>
    <property type="match status" value="1"/>
</dbReference>
<keyword evidence="8" id="KW-0808">Transferase</keyword>
<dbReference type="InterPro" id="IPR005904">
    <property type="entry name" value="Hxn_phspho_trans"/>
</dbReference>
<keyword evidence="10" id="KW-0660">Purine salvage</keyword>
<dbReference type="InterPro" id="IPR050408">
    <property type="entry name" value="HGPRT"/>
</dbReference>
<evidence type="ECO:0000259" key="14">
    <source>
        <dbReference type="Pfam" id="PF00156"/>
    </source>
</evidence>
<dbReference type="Pfam" id="PF00156">
    <property type="entry name" value="Pribosyltran"/>
    <property type="match status" value="1"/>
</dbReference>
<evidence type="ECO:0000256" key="5">
    <source>
        <dbReference type="ARBA" id="ARBA00011895"/>
    </source>
</evidence>
<evidence type="ECO:0000256" key="8">
    <source>
        <dbReference type="ARBA" id="ARBA00022679"/>
    </source>
</evidence>
<evidence type="ECO:0000256" key="13">
    <source>
        <dbReference type="SAM" id="MobiDB-lite"/>
    </source>
</evidence>
<evidence type="ECO:0000256" key="4">
    <source>
        <dbReference type="ARBA" id="ARBA00008391"/>
    </source>
</evidence>
<name>A0A9J6FB80_RHIMP</name>
<evidence type="ECO:0000256" key="10">
    <source>
        <dbReference type="ARBA" id="ARBA00022726"/>
    </source>
</evidence>
<dbReference type="GO" id="GO:0032263">
    <property type="term" value="P:GMP salvage"/>
    <property type="evidence" value="ECO:0007669"/>
    <property type="project" value="TreeGrafter"/>
</dbReference>
<evidence type="ECO:0000256" key="9">
    <source>
        <dbReference type="ARBA" id="ARBA00022723"/>
    </source>
</evidence>
<protein>
    <recommendedName>
        <fullName evidence="5">hypoxanthine phosphoribosyltransferase</fullName>
        <ecNumber evidence="5">2.4.2.8</ecNumber>
    </recommendedName>
</protein>
<organism evidence="15 16">
    <name type="scientific">Rhipicephalus microplus</name>
    <name type="common">Cattle tick</name>
    <name type="synonym">Boophilus microplus</name>
    <dbReference type="NCBI Taxonomy" id="6941"/>
    <lineage>
        <taxon>Eukaryota</taxon>
        <taxon>Metazoa</taxon>
        <taxon>Ecdysozoa</taxon>
        <taxon>Arthropoda</taxon>
        <taxon>Chelicerata</taxon>
        <taxon>Arachnida</taxon>
        <taxon>Acari</taxon>
        <taxon>Parasitiformes</taxon>
        <taxon>Ixodida</taxon>
        <taxon>Ixodoidea</taxon>
        <taxon>Ixodidae</taxon>
        <taxon>Rhipicephalinae</taxon>
        <taxon>Rhipicephalus</taxon>
        <taxon>Boophilus</taxon>
    </lineage>
</organism>
<comment type="caution">
    <text evidence="15">The sequence shown here is derived from an EMBL/GenBank/DDBJ whole genome shotgun (WGS) entry which is preliminary data.</text>
</comment>
<keyword evidence="11" id="KW-0547">Nucleotide-binding</keyword>
<dbReference type="GO" id="GO:0004422">
    <property type="term" value="F:hypoxanthine phosphoribosyltransferase activity"/>
    <property type="evidence" value="ECO:0007669"/>
    <property type="project" value="InterPro"/>
</dbReference>
<dbReference type="VEuPathDB" id="VectorBase:LOC119185833"/>
<dbReference type="CDD" id="cd06223">
    <property type="entry name" value="PRTases_typeI"/>
    <property type="match status" value="1"/>
</dbReference>
<dbReference type="InterPro" id="IPR000836">
    <property type="entry name" value="PRTase_dom"/>
</dbReference>
<dbReference type="AlphaFoldDB" id="A0A9J6FB80"/>
<comment type="similarity">
    <text evidence="4">Belongs to the purine/pyrimidine phosphoribosyltransferase family.</text>
</comment>
<dbReference type="GO" id="GO:0000287">
    <property type="term" value="F:magnesium ion binding"/>
    <property type="evidence" value="ECO:0007669"/>
    <property type="project" value="TreeGrafter"/>
</dbReference>
<accession>A0A9J6FB80</accession>
<feature type="domain" description="Phosphoribosyltransferase" evidence="14">
    <location>
        <begin position="336"/>
        <end position="487"/>
    </location>
</feature>
<evidence type="ECO:0000256" key="12">
    <source>
        <dbReference type="ARBA" id="ARBA00022842"/>
    </source>
</evidence>
<dbReference type="PANTHER" id="PTHR43340">
    <property type="entry name" value="HYPOXANTHINE-GUANINE PHOSPHORIBOSYLTRANSFERASE"/>
    <property type="match status" value="1"/>
</dbReference>
<dbReference type="SUPFAM" id="SSF53271">
    <property type="entry name" value="PRTase-like"/>
    <property type="match status" value="1"/>
</dbReference>
<dbReference type="InterPro" id="IPR029057">
    <property type="entry name" value="PRTase-like"/>
</dbReference>
<evidence type="ECO:0000256" key="11">
    <source>
        <dbReference type="ARBA" id="ARBA00022741"/>
    </source>
</evidence>
<keyword evidence="12" id="KW-0460">Magnesium</keyword>
<keyword evidence="6" id="KW-0963">Cytoplasm</keyword>
<dbReference type="Gene3D" id="3.40.50.2020">
    <property type="match status" value="1"/>
</dbReference>